<accession>A0ABM1F7I4</accession>
<feature type="non-terminal residue" evidence="7">
    <location>
        <position position="213"/>
    </location>
</feature>
<gene>
    <name evidence="7" type="primary">LOC106820400</name>
</gene>
<sequence>MEELKRLCLKEGELIGELPPEMPLVPGEARPQMRRRVGTAFSISDVINRDNSNVEREEDLVKLEFECEIQQKIVAAALRLSNDPTASKGVRKQRKTSYQKSYTRLKEMESKLNDMRKRSLTSTRSLPTMGSTGEIEREPSQDSLQMADDDDGCHDDHVNNDAVAEDDDDAEIMINFPRATLDLSEMSPASVSPSVGGGRRDRNDEHLHNLRNQ</sequence>
<feature type="compositionally biased region" description="Polar residues" evidence="4">
    <location>
        <begin position="120"/>
        <end position="131"/>
    </location>
</feature>
<reference evidence="7" key="1">
    <citation type="submission" date="2025-08" db="UniProtKB">
        <authorList>
            <consortium name="RefSeq"/>
        </authorList>
    </citation>
    <scope>IDENTIFICATION</scope>
</reference>
<feature type="region of interest" description="Disordered" evidence="4">
    <location>
        <begin position="107"/>
        <end position="213"/>
    </location>
</feature>
<feature type="domain" description="Cytohesin Ubiquitin Protein Inducing" evidence="5">
    <location>
        <begin position="1"/>
        <end position="88"/>
    </location>
</feature>
<dbReference type="RefSeq" id="XP_014680405.1">
    <property type="nucleotide sequence ID" value="XM_014824919.1"/>
</dbReference>
<evidence type="ECO:0000313" key="6">
    <source>
        <dbReference type="Proteomes" id="UP000695022"/>
    </source>
</evidence>
<feature type="compositionally biased region" description="Basic and acidic residues" evidence="4">
    <location>
        <begin position="198"/>
        <end position="213"/>
    </location>
</feature>
<feature type="compositionally biased region" description="Basic and acidic residues" evidence="4">
    <location>
        <begin position="107"/>
        <end position="117"/>
    </location>
</feature>
<name>A0ABM1F7I4_PRICU</name>
<keyword evidence="6" id="KW-1185">Reference proteome</keyword>
<evidence type="ECO:0000313" key="7">
    <source>
        <dbReference type="RefSeq" id="XP_014680405.1"/>
    </source>
</evidence>
<proteinExistence type="predicted"/>
<evidence type="ECO:0000256" key="2">
    <source>
        <dbReference type="ARBA" id="ARBA00022490"/>
    </source>
</evidence>
<keyword evidence="2" id="KW-0963">Cytoplasm</keyword>
<organism evidence="6 7">
    <name type="scientific">Priapulus caudatus</name>
    <name type="common">Priapulid worm</name>
    <dbReference type="NCBI Taxonomy" id="37621"/>
    <lineage>
        <taxon>Eukaryota</taxon>
        <taxon>Metazoa</taxon>
        <taxon>Ecdysozoa</taxon>
        <taxon>Scalidophora</taxon>
        <taxon>Priapulida</taxon>
        <taxon>Priapulimorpha</taxon>
        <taxon>Priapulimorphida</taxon>
        <taxon>Priapulidae</taxon>
        <taxon>Priapulus</taxon>
    </lineage>
</organism>
<evidence type="ECO:0000256" key="3">
    <source>
        <dbReference type="ARBA" id="ARBA00023054"/>
    </source>
</evidence>
<dbReference type="PANTHER" id="PTHR46079">
    <property type="entry name" value="FERM DOMAIN-CONTAINING PROTEIN 4"/>
    <property type="match status" value="1"/>
</dbReference>
<protein>
    <submittedName>
        <fullName evidence="7">FERM domain-containing protein 4A-like</fullName>
    </submittedName>
</protein>
<evidence type="ECO:0000256" key="1">
    <source>
        <dbReference type="ARBA" id="ARBA00004496"/>
    </source>
</evidence>
<dbReference type="Pfam" id="PF11819">
    <property type="entry name" value="CUPID"/>
    <property type="match status" value="1"/>
</dbReference>
<comment type="subcellular location">
    <subcellularLocation>
        <location evidence="1">Cytoplasm</location>
    </subcellularLocation>
</comment>
<evidence type="ECO:0000256" key="4">
    <source>
        <dbReference type="SAM" id="MobiDB-lite"/>
    </source>
</evidence>
<keyword evidence="3" id="KW-0175">Coiled coil</keyword>
<dbReference type="InterPro" id="IPR047176">
    <property type="entry name" value="FRMD4A/B"/>
</dbReference>
<evidence type="ECO:0000259" key="5">
    <source>
        <dbReference type="Pfam" id="PF11819"/>
    </source>
</evidence>
<dbReference type="GeneID" id="106820400"/>
<dbReference type="InterPro" id="IPR021774">
    <property type="entry name" value="CUPID"/>
</dbReference>
<dbReference type="Proteomes" id="UP000695022">
    <property type="component" value="Unplaced"/>
</dbReference>
<dbReference type="PANTHER" id="PTHR46079:SF2">
    <property type="entry name" value="FERM DOMAIN-CONTAINING PROTEIN"/>
    <property type="match status" value="1"/>
</dbReference>